<dbReference type="GO" id="GO:0005886">
    <property type="term" value="C:plasma membrane"/>
    <property type="evidence" value="ECO:0007669"/>
    <property type="project" value="TreeGrafter"/>
</dbReference>
<dbReference type="SUPFAM" id="SSF103473">
    <property type="entry name" value="MFS general substrate transporter"/>
    <property type="match status" value="1"/>
</dbReference>
<feature type="transmembrane region" description="Helical" evidence="1">
    <location>
        <begin position="356"/>
        <end position="377"/>
    </location>
</feature>
<keyword evidence="1" id="KW-1133">Transmembrane helix</keyword>
<sequence length="390" mass="41985">MNNQRSISILIGGVCALSLAMGLSRFGFTPIIPLMQRDIGVTEWSIAVLASANNLGYLIGAYISRKQCIRKNLLIWLGVGIVSSIVTLAAMSLTLSETFWLFLRLLAGFLSAILFVVASSVTLGKGRSEWAGYLYSGVGVGIAFSGIFTPMFDRIGGWQASWQGLALGGSIFGITAWCTLSKALRLEAEGSAKMRKSEHLIRDYRWYVLLVSYGLEGIGYIITATFIVQMIKAMPELSHIANQSWILIGLAAVPSTLLWAQIAKMTDIKVSLMLAFGMQALGILLTVAIPNQISILVGGILFGGTFMGITSLTMTLASQMKPEAQMQAIGELTTVYALGQIIGPIVAAYLQKNVNILAPSFFAVSVLILALGALMVLRVKDIILKDCKSE</sequence>
<dbReference type="PANTHER" id="PTHR23537">
    <property type="match status" value="1"/>
</dbReference>
<proteinExistence type="predicted"/>
<dbReference type="PANTHER" id="PTHR23537:SF1">
    <property type="entry name" value="SUGAR TRANSPORTER"/>
    <property type="match status" value="1"/>
</dbReference>
<keyword evidence="1" id="KW-0812">Transmembrane</keyword>
<keyword evidence="1" id="KW-0472">Membrane</keyword>
<dbReference type="AlphaFoldDB" id="A0A1H6U9Z3"/>
<dbReference type="Proteomes" id="UP000199662">
    <property type="component" value="Unassembled WGS sequence"/>
</dbReference>
<feature type="transmembrane region" description="Helical" evidence="1">
    <location>
        <begin position="44"/>
        <end position="64"/>
    </location>
</feature>
<feature type="transmembrane region" description="Helical" evidence="1">
    <location>
        <begin position="164"/>
        <end position="185"/>
    </location>
</feature>
<dbReference type="STRING" id="84035.SAMN05660742_101311"/>
<accession>A0A1H6U9Z3</accession>
<dbReference type="EMBL" id="FNZK01000001">
    <property type="protein sequence ID" value="SEI87434.1"/>
    <property type="molecule type" value="Genomic_DNA"/>
</dbReference>
<evidence type="ECO:0000256" key="1">
    <source>
        <dbReference type="SAM" id="Phobius"/>
    </source>
</evidence>
<gene>
    <name evidence="2" type="ORF">SAMN05660742_101311</name>
</gene>
<reference evidence="3" key="1">
    <citation type="submission" date="2016-10" db="EMBL/GenBank/DDBJ databases">
        <authorList>
            <person name="Varghese N."/>
            <person name="Submissions S."/>
        </authorList>
    </citation>
    <scope>NUCLEOTIDE SEQUENCE [LARGE SCALE GENOMIC DNA]</scope>
    <source>
        <strain evidence="3">DSM 2179</strain>
    </source>
</reference>
<dbReference type="Pfam" id="PF06779">
    <property type="entry name" value="MFS_4"/>
    <property type="match status" value="1"/>
</dbReference>
<protein>
    <submittedName>
        <fullName evidence="2">Predicted arabinose efflux permease, MFS family</fullName>
    </submittedName>
</protein>
<feature type="transmembrane region" description="Helical" evidence="1">
    <location>
        <begin position="130"/>
        <end position="152"/>
    </location>
</feature>
<organism evidence="2 3">
    <name type="scientific">Propionispira arboris</name>
    <dbReference type="NCBI Taxonomy" id="84035"/>
    <lineage>
        <taxon>Bacteria</taxon>
        <taxon>Bacillati</taxon>
        <taxon>Bacillota</taxon>
        <taxon>Negativicutes</taxon>
        <taxon>Selenomonadales</taxon>
        <taxon>Selenomonadaceae</taxon>
        <taxon>Propionispira</taxon>
    </lineage>
</organism>
<evidence type="ECO:0000313" key="2">
    <source>
        <dbReference type="EMBL" id="SEI87434.1"/>
    </source>
</evidence>
<dbReference type="Gene3D" id="1.20.1250.20">
    <property type="entry name" value="MFS general substrate transporter like domains"/>
    <property type="match status" value="2"/>
</dbReference>
<feature type="transmembrane region" description="Helical" evidence="1">
    <location>
        <begin position="206"/>
        <end position="228"/>
    </location>
</feature>
<feature type="transmembrane region" description="Helical" evidence="1">
    <location>
        <begin position="7"/>
        <end position="32"/>
    </location>
</feature>
<keyword evidence="3" id="KW-1185">Reference proteome</keyword>
<evidence type="ECO:0000313" key="3">
    <source>
        <dbReference type="Proteomes" id="UP000199662"/>
    </source>
</evidence>
<feature type="transmembrane region" description="Helical" evidence="1">
    <location>
        <begin position="272"/>
        <end position="289"/>
    </location>
</feature>
<feature type="transmembrane region" description="Helical" evidence="1">
    <location>
        <begin position="329"/>
        <end position="350"/>
    </location>
</feature>
<feature type="transmembrane region" description="Helical" evidence="1">
    <location>
        <begin position="240"/>
        <end position="260"/>
    </location>
</feature>
<feature type="transmembrane region" description="Helical" evidence="1">
    <location>
        <begin position="73"/>
        <end position="93"/>
    </location>
</feature>
<dbReference type="InterPro" id="IPR010645">
    <property type="entry name" value="MFS_4"/>
</dbReference>
<feature type="transmembrane region" description="Helical" evidence="1">
    <location>
        <begin position="99"/>
        <end position="118"/>
    </location>
</feature>
<dbReference type="InterPro" id="IPR036259">
    <property type="entry name" value="MFS_trans_sf"/>
</dbReference>
<name>A0A1H6U9Z3_9FIRM</name>
<feature type="transmembrane region" description="Helical" evidence="1">
    <location>
        <begin position="295"/>
        <end position="317"/>
    </location>
</feature>